<sequence>MIKTISLIILTLIIISCNNQDDNKKFNSQNYDYFIVQGLILDTETNFSYTQKFKRKYRYIYGYNSDNIKIGLEKNSDLVFSNQESILVGINKLDTSKSIILQRGVINKDLLIKLKNASDTISK</sequence>
<dbReference type="AlphaFoldDB" id="A0A2U0I5C0"/>
<proteinExistence type="predicted"/>
<keyword evidence="2" id="KW-1185">Reference proteome</keyword>
<name>A0A2U0I5C0_9FLAO</name>
<evidence type="ECO:0000313" key="2">
    <source>
        <dbReference type="Proteomes" id="UP000245962"/>
    </source>
</evidence>
<dbReference type="Proteomes" id="UP000245962">
    <property type="component" value="Unassembled WGS sequence"/>
</dbReference>
<organism evidence="1 2">
    <name type="scientific">Marixanthomonas spongiae</name>
    <dbReference type="NCBI Taxonomy" id="2174845"/>
    <lineage>
        <taxon>Bacteria</taxon>
        <taxon>Pseudomonadati</taxon>
        <taxon>Bacteroidota</taxon>
        <taxon>Flavobacteriia</taxon>
        <taxon>Flavobacteriales</taxon>
        <taxon>Flavobacteriaceae</taxon>
        <taxon>Marixanthomonas</taxon>
    </lineage>
</organism>
<gene>
    <name evidence="1" type="ORF">DDV96_03255</name>
</gene>
<evidence type="ECO:0000313" key="1">
    <source>
        <dbReference type="EMBL" id="PVW16296.1"/>
    </source>
</evidence>
<dbReference type="PROSITE" id="PS51257">
    <property type="entry name" value="PROKAR_LIPOPROTEIN"/>
    <property type="match status" value="1"/>
</dbReference>
<dbReference type="RefSeq" id="WP_116693313.1">
    <property type="nucleotide sequence ID" value="NZ_QEHR01000002.1"/>
</dbReference>
<accession>A0A2U0I5C0</accession>
<dbReference type="EMBL" id="QEHR01000002">
    <property type="protein sequence ID" value="PVW16296.1"/>
    <property type="molecule type" value="Genomic_DNA"/>
</dbReference>
<evidence type="ECO:0008006" key="3">
    <source>
        <dbReference type="Google" id="ProtNLM"/>
    </source>
</evidence>
<dbReference type="OrthoDB" id="637392at2"/>
<protein>
    <recommendedName>
        <fullName evidence="3">Lipoprotein</fullName>
    </recommendedName>
</protein>
<reference evidence="1 2" key="1">
    <citation type="submission" date="2018-04" db="EMBL/GenBank/DDBJ databases">
        <title>Marixanthomonas spongiae HN-E44 sp. nov., isolated from a marine sponge.</title>
        <authorList>
            <person name="Luo L."/>
            <person name="Zhuang L."/>
        </authorList>
    </citation>
    <scope>NUCLEOTIDE SEQUENCE [LARGE SCALE GENOMIC DNA]</scope>
    <source>
        <strain evidence="1 2">HN-E44</strain>
    </source>
</reference>
<comment type="caution">
    <text evidence="1">The sequence shown here is derived from an EMBL/GenBank/DDBJ whole genome shotgun (WGS) entry which is preliminary data.</text>
</comment>